<keyword evidence="3" id="KW-1185">Reference proteome</keyword>
<feature type="compositionally biased region" description="Pro residues" evidence="1">
    <location>
        <begin position="163"/>
        <end position="173"/>
    </location>
</feature>
<protein>
    <submittedName>
        <fullName evidence="2">Uncharacterized protein</fullName>
    </submittedName>
</protein>
<evidence type="ECO:0000256" key="1">
    <source>
        <dbReference type="SAM" id="MobiDB-lite"/>
    </source>
</evidence>
<dbReference type="EMBL" id="JABSTU010000008">
    <property type="protein sequence ID" value="KAH8023904.1"/>
    <property type="molecule type" value="Genomic_DNA"/>
</dbReference>
<name>A0A9J6DPW3_RHIMP</name>
<evidence type="ECO:0000313" key="3">
    <source>
        <dbReference type="Proteomes" id="UP000821866"/>
    </source>
</evidence>
<feature type="compositionally biased region" description="Polar residues" evidence="1">
    <location>
        <begin position="180"/>
        <end position="197"/>
    </location>
</feature>
<sequence length="266" mass="27929">MTPCLYRCSLTRKLYQPAVGAAPLGIDPTPVPALNQTFAASAETRCHSRMAPALLTNARPGVLCVLYPTTLGTGAVKNATRRCHPSRTMLHREVKPAPEKRKRWRSRKPRKPGFRAPPQGAQPSTTYPVVSQHPCVAALGPSQRGPTPDGSQAKGPTAGQGSPDPPKPNPPSPGHKSAGQGHSSWATRVQQGPQVSDSGGAASPFLPSMIPQPQPQALSAPTWEQMEFRELQAQIDCLVNAGSGGACEGLILAYSDTLRAGTGGDG</sequence>
<dbReference type="Proteomes" id="UP000821866">
    <property type="component" value="Chromosome 6"/>
</dbReference>
<dbReference type="AlphaFoldDB" id="A0A9J6DPW3"/>
<gene>
    <name evidence="2" type="ORF">HPB51_018926</name>
</gene>
<comment type="caution">
    <text evidence="2">The sequence shown here is derived from an EMBL/GenBank/DDBJ whole genome shotgun (WGS) entry which is preliminary data.</text>
</comment>
<feature type="compositionally biased region" description="Basic and acidic residues" evidence="1">
    <location>
        <begin position="90"/>
        <end position="99"/>
    </location>
</feature>
<evidence type="ECO:0000313" key="2">
    <source>
        <dbReference type="EMBL" id="KAH8023904.1"/>
    </source>
</evidence>
<feature type="region of interest" description="Disordered" evidence="1">
    <location>
        <begin position="87"/>
        <end position="221"/>
    </location>
</feature>
<reference evidence="2" key="1">
    <citation type="journal article" date="2020" name="Cell">
        <title>Large-Scale Comparative Analyses of Tick Genomes Elucidate Their Genetic Diversity and Vector Capacities.</title>
        <authorList>
            <consortium name="Tick Genome and Microbiome Consortium (TIGMIC)"/>
            <person name="Jia N."/>
            <person name="Wang J."/>
            <person name="Shi W."/>
            <person name="Du L."/>
            <person name="Sun Y."/>
            <person name="Zhan W."/>
            <person name="Jiang J.F."/>
            <person name="Wang Q."/>
            <person name="Zhang B."/>
            <person name="Ji P."/>
            <person name="Bell-Sakyi L."/>
            <person name="Cui X.M."/>
            <person name="Yuan T.T."/>
            <person name="Jiang B.G."/>
            <person name="Yang W.F."/>
            <person name="Lam T.T."/>
            <person name="Chang Q.C."/>
            <person name="Ding S.J."/>
            <person name="Wang X.J."/>
            <person name="Zhu J.G."/>
            <person name="Ruan X.D."/>
            <person name="Zhao L."/>
            <person name="Wei J.T."/>
            <person name="Ye R.Z."/>
            <person name="Que T.C."/>
            <person name="Du C.H."/>
            <person name="Zhou Y.H."/>
            <person name="Cheng J.X."/>
            <person name="Dai P.F."/>
            <person name="Guo W.B."/>
            <person name="Han X.H."/>
            <person name="Huang E.J."/>
            <person name="Li L.F."/>
            <person name="Wei W."/>
            <person name="Gao Y.C."/>
            <person name="Liu J.Z."/>
            <person name="Shao H.Z."/>
            <person name="Wang X."/>
            <person name="Wang C.C."/>
            <person name="Yang T.C."/>
            <person name="Huo Q.B."/>
            <person name="Li W."/>
            <person name="Chen H.Y."/>
            <person name="Chen S.E."/>
            <person name="Zhou L.G."/>
            <person name="Ni X.B."/>
            <person name="Tian J.H."/>
            <person name="Sheng Y."/>
            <person name="Liu T."/>
            <person name="Pan Y.S."/>
            <person name="Xia L.Y."/>
            <person name="Li J."/>
            <person name="Zhao F."/>
            <person name="Cao W.C."/>
        </authorList>
    </citation>
    <scope>NUCLEOTIDE SEQUENCE</scope>
    <source>
        <strain evidence="2">Rmic-2018</strain>
    </source>
</reference>
<reference evidence="2" key="2">
    <citation type="submission" date="2021-09" db="EMBL/GenBank/DDBJ databases">
        <authorList>
            <person name="Jia N."/>
            <person name="Wang J."/>
            <person name="Shi W."/>
            <person name="Du L."/>
            <person name="Sun Y."/>
            <person name="Zhan W."/>
            <person name="Jiang J."/>
            <person name="Wang Q."/>
            <person name="Zhang B."/>
            <person name="Ji P."/>
            <person name="Sakyi L.B."/>
            <person name="Cui X."/>
            <person name="Yuan T."/>
            <person name="Jiang B."/>
            <person name="Yang W."/>
            <person name="Lam T.T.-Y."/>
            <person name="Chang Q."/>
            <person name="Ding S."/>
            <person name="Wang X."/>
            <person name="Zhu J."/>
            <person name="Ruan X."/>
            <person name="Zhao L."/>
            <person name="Wei J."/>
            <person name="Que T."/>
            <person name="Du C."/>
            <person name="Cheng J."/>
            <person name="Dai P."/>
            <person name="Han X."/>
            <person name="Huang E."/>
            <person name="Gao Y."/>
            <person name="Liu J."/>
            <person name="Shao H."/>
            <person name="Ye R."/>
            <person name="Li L."/>
            <person name="Wei W."/>
            <person name="Wang X."/>
            <person name="Wang C."/>
            <person name="Huo Q."/>
            <person name="Li W."/>
            <person name="Guo W."/>
            <person name="Chen H."/>
            <person name="Chen S."/>
            <person name="Zhou L."/>
            <person name="Zhou L."/>
            <person name="Ni X."/>
            <person name="Tian J."/>
            <person name="Zhou Y."/>
            <person name="Sheng Y."/>
            <person name="Liu T."/>
            <person name="Pan Y."/>
            <person name="Xia L."/>
            <person name="Li J."/>
            <person name="Zhao F."/>
            <person name="Cao W."/>
        </authorList>
    </citation>
    <scope>NUCLEOTIDE SEQUENCE</scope>
    <source>
        <strain evidence="2">Rmic-2018</strain>
        <tissue evidence="2">Larvae</tissue>
    </source>
</reference>
<feature type="compositionally biased region" description="Basic residues" evidence="1">
    <location>
        <begin position="100"/>
        <end position="113"/>
    </location>
</feature>
<organism evidence="2 3">
    <name type="scientific">Rhipicephalus microplus</name>
    <name type="common">Cattle tick</name>
    <name type="synonym">Boophilus microplus</name>
    <dbReference type="NCBI Taxonomy" id="6941"/>
    <lineage>
        <taxon>Eukaryota</taxon>
        <taxon>Metazoa</taxon>
        <taxon>Ecdysozoa</taxon>
        <taxon>Arthropoda</taxon>
        <taxon>Chelicerata</taxon>
        <taxon>Arachnida</taxon>
        <taxon>Acari</taxon>
        <taxon>Parasitiformes</taxon>
        <taxon>Ixodida</taxon>
        <taxon>Ixodoidea</taxon>
        <taxon>Ixodidae</taxon>
        <taxon>Rhipicephalinae</taxon>
        <taxon>Rhipicephalus</taxon>
        <taxon>Boophilus</taxon>
    </lineage>
</organism>
<proteinExistence type="predicted"/>
<accession>A0A9J6DPW3</accession>